<name>X1NHS0_9ZZZZ</name>
<organism evidence="1">
    <name type="scientific">marine sediment metagenome</name>
    <dbReference type="NCBI Taxonomy" id="412755"/>
    <lineage>
        <taxon>unclassified sequences</taxon>
        <taxon>metagenomes</taxon>
        <taxon>ecological metagenomes</taxon>
    </lineage>
</organism>
<comment type="caution">
    <text evidence="1">The sequence shown here is derived from an EMBL/GenBank/DDBJ whole genome shotgun (WGS) entry which is preliminary data.</text>
</comment>
<reference evidence="1" key="1">
    <citation type="journal article" date="2014" name="Front. Microbiol.">
        <title>High frequency of phylogenetically diverse reductive dehalogenase-homologous genes in deep subseafloor sedimentary metagenomes.</title>
        <authorList>
            <person name="Kawai M."/>
            <person name="Futagami T."/>
            <person name="Toyoda A."/>
            <person name="Takaki Y."/>
            <person name="Nishi S."/>
            <person name="Hori S."/>
            <person name="Arai W."/>
            <person name="Tsubouchi T."/>
            <person name="Morono Y."/>
            <person name="Uchiyama I."/>
            <person name="Ito T."/>
            <person name="Fujiyama A."/>
            <person name="Inagaki F."/>
            <person name="Takami H."/>
        </authorList>
    </citation>
    <scope>NUCLEOTIDE SEQUENCE</scope>
    <source>
        <strain evidence="1">Expedition CK06-06</strain>
    </source>
</reference>
<proteinExistence type="predicted"/>
<protein>
    <submittedName>
        <fullName evidence="1">Uncharacterized protein</fullName>
    </submittedName>
</protein>
<accession>X1NHS0</accession>
<dbReference type="EMBL" id="BARV01007012">
    <property type="protein sequence ID" value="GAI18224.1"/>
    <property type="molecule type" value="Genomic_DNA"/>
</dbReference>
<sequence length="43" mass="5232">MNDEPKENYFDIRIRGSSTIYTEQELTDLLYEFLKNKAEFQIQ</sequence>
<dbReference type="AlphaFoldDB" id="X1NHS0"/>
<gene>
    <name evidence="1" type="ORF">S06H3_14344</name>
</gene>
<evidence type="ECO:0000313" key="1">
    <source>
        <dbReference type="EMBL" id="GAI18224.1"/>
    </source>
</evidence>